<keyword evidence="1" id="KW-0805">Transcription regulation</keyword>
<organism evidence="5 6">
    <name type="scientific">Alteromonas alba</name>
    <dbReference type="NCBI Taxonomy" id="2079529"/>
    <lineage>
        <taxon>Bacteria</taxon>
        <taxon>Pseudomonadati</taxon>
        <taxon>Pseudomonadota</taxon>
        <taxon>Gammaproteobacteria</taxon>
        <taxon>Alteromonadales</taxon>
        <taxon>Alteromonadaceae</taxon>
        <taxon>Alteromonas/Salinimonas group</taxon>
        <taxon>Alteromonas</taxon>
    </lineage>
</organism>
<dbReference type="SUPFAM" id="SSF54909">
    <property type="entry name" value="Dimeric alpha+beta barrel"/>
    <property type="match status" value="1"/>
</dbReference>
<evidence type="ECO:0000256" key="1">
    <source>
        <dbReference type="ARBA" id="ARBA00023015"/>
    </source>
</evidence>
<dbReference type="InterPro" id="IPR019888">
    <property type="entry name" value="Tscrpt_reg_AsnC-like"/>
</dbReference>
<dbReference type="InterPro" id="IPR011008">
    <property type="entry name" value="Dimeric_a/b-barrel"/>
</dbReference>
<dbReference type="InterPro" id="IPR019887">
    <property type="entry name" value="Tscrpt_reg_AsnC/Lrp_C"/>
</dbReference>
<dbReference type="PROSITE" id="PS00519">
    <property type="entry name" value="HTH_ASNC_1"/>
    <property type="match status" value="1"/>
</dbReference>
<evidence type="ECO:0000313" key="6">
    <source>
        <dbReference type="Proteomes" id="UP000238949"/>
    </source>
</evidence>
<dbReference type="AlphaFoldDB" id="A0A2S9VDG6"/>
<dbReference type="OrthoDB" id="9809462at2"/>
<dbReference type="RefSeq" id="WP_105933837.1">
    <property type="nucleotide sequence ID" value="NZ_PVNP01000050.1"/>
</dbReference>
<gene>
    <name evidence="5" type="ORF">C6Y40_06135</name>
</gene>
<dbReference type="Gene3D" id="1.10.10.10">
    <property type="entry name" value="Winged helix-like DNA-binding domain superfamily/Winged helix DNA-binding domain"/>
    <property type="match status" value="1"/>
</dbReference>
<keyword evidence="2" id="KW-0238">DNA-binding</keyword>
<feature type="domain" description="HTH asnC-type" evidence="4">
    <location>
        <begin position="5"/>
        <end position="66"/>
    </location>
</feature>
<dbReference type="InterPro" id="IPR000485">
    <property type="entry name" value="AsnC-type_HTH_dom"/>
</dbReference>
<reference evidence="6" key="1">
    <citation type="journal article" date="2020" name="Int. J. Syst. Evol. Microbiol.">
        <title>Alteromonas alba sp. nov., a marine bacterium isolated from the seawater of the West Pacific Ocean.</title>
        <authorList>
            <person name="Sun C."/>
            <person name="Wu Y.-H."/>
            <person name="Xamxidin M."/>
            <person name="Cheng H."/>
            <person name="Xu X.-W."/>
        </authorList>
    </citation>
    <scope>NUCLEOTIDE SEQUENCE [LARGE SCALE GENOMIC DNA]</scope>
    <source>
        <strain evidence="6">190</strain>
    </source>
</reference>
<dbReference type="GO" id="GO:0005829">
    <property type="term" value="C:cytosol"/>
    <property type="evidence" value="ECO:0007669"/>
    <property type="project" value="TreeGrafter"/>
</dbReference>
<keyword evidence="6" id="KW-1185">Reference proteome</keyword>
<comment type="caution">
    <text evidence="5">The sequence shown here is derived from an EMBL/GenBank/DDBJ whole genome shotgun (WGS) entry which is preliminary data.</text>
</comment>
<dbReference type="PRINTS" id="PR00033">
    <property type="entry name" value="HTHASNC"/>
</dbReference>
<dbReference type="PANTHER" id="PTHR30154">
    <property type="entry name" value="LEUCINE-RESPONSIVE REGULATORY PROTEIN"/>
    <property type="match status" value="1"/>
</dbReference>
<dbReference type="GO" id="GO:0043565">
    <property type="term" value="F:sequence-specific DNA binding"/>
    <property type="evidence" value="ECO:0007669"/>
    <property type="project" value="InterPro"/>
</dbReference>
<dbReference type="Proteomes" id="UP000238949">
    <property type="component" value="Unassembled WGS sequence"/>
</dbReference>
<dbReference type="SMART" id="SM00344">
    <property type="entry name" value="HTH_ASNC"/>
    <property type="match status" value="1"/>
</dbReference>
<protein>
    <submittedName>
        <fullName evidence="5">AsnC family transcriptional regulator</fullName>
    </submittedName>
</protein>
<proteinExistence type="predicted"/>
<dbReference type="Pfam" id="PF01037">
    <property type="entry name" value="AsnC_trans_reg"/>
    <property type="match status" value="1"/>
</dbReference>
<evidence type="ECO:0000256" key="2">
    <source>
        <dbReference type="ARBA" id="ARBA00023125"/>
    </source>
</evidence>
<dbReference type="Gene3D" id="3.30.70.920">
    <property type="match status" value="1"/>
</dbReference>
<name>A0A2S9VDG6_9ALTE</name>
<dbReference type="EMBL" id="PVNP01000050">
    <property type="protein sequence ID" value="PRO74464.1"/>
    <property type="molecule type" value="Genomic_DNA"/>
</dbReference>
<evidence type="ECO:0000313" key="5">
    <source>
        <dbReference type="EMBL" id="PRO74464.1"/>
    </source>
</evidence>
<evidence type="ECO:0000259" key="4">
    <source>
        <dbReference type="PROSITE" id="PS50956"/>
    </source>
</evidence>
<dbReference type="PANTHER" id="PTHR30154:SF51">
    <property type="entry name" value="ASNC-FAMILY TRANSCRIPTIONAL REGULATORY PROTEIN"/>
    <property type="match status" value="1"/>
</dbReference>
<dbReference type="GO" id="GO:0043200">
    <property type="term" value="P:response to amino acid"/>
    <property type="evidence" value="ECO:0007669"/>
    <property type="project" value="TreeGrafter"/>
</dbReference>
<dbReference type="InterPro" id="IPR036388">
    <property type="entry name" value="WH-like_DNA-bd_sf"/>
</dbReference>
<dbReference type="InterPro" id="IPR019885">
    <property type="entry name" value="Tscrpt_reg_HTH_AsnC-type_CS"/>
</dbReference>
<dbReference type="Pfam" id="PF13404">
    <property type="entry name" value="HTH_AsnC-type"/>
    <property type="match status" value="1"/>
</dbReference>
<keyword evidence="3" id="KW-0804">Transcription</keyword>
<dbReference type="PROSITE" id="PS50956">
    <property type="entry name" value="HTH_ASNC_2"/>
    <property type="match status" value="1"/>
</dbReference>
<dbReference type="SUPFAM" id="SSF46785">
    <property type="entry name" value="Winged helix' DNA-binding domain"/>
    <property type="match status" value="1"/>
</dbReference>
<sequence>MTKQIDHLDKAILTVLDNNARLSLAEIGKQVGLSGPAVGERIKTLQHKGVIDGFGVRLDMRALGYSIQALVRIKPKSGQIRKVEKLISDEPRFMACDRVTGEDCLIARLALRDIAELDDIMFPLHECADTNTSIVKSSLFEPRLPQINISKVAR</sequence>
<evidence type="ECO:0000256" key="3">
    <source>
        <dbReference type="ARBA" id="ARBA00023163"/>
    </source>
</evidence>
<dbReference type="InterPro" id="IPR036390">
    <property type="entry name" value="WH_DNA-bd_sf"/>
</dbReference>
<accession>A0A2S9VDG6</accession>